<evidence type="ECO:0000259" key="4">
    <source>
        <dbReference type="PROSITE" id="PS50011"/>
    </source>
</evidence>
<dbReference type="GO" id="GO:0004674">
    <property type="term" value="F:protein serine/threonine kinase activity"/>
    <property type="evidence" value="ECO:0007669"/>
    <property type="project" value="UniProtKB-EC"/>
</dbReference>
<feature type="domain" description="Protein kinase" evidence="4">
    <location>
        <begin position="654"/>
        <end position="885"/>
    </location>
</feature>
<evidence type="ECO:0000256" key="2">
    <source>
        <dbReference type="ARBA" id="ARBA00023860"/>
    </source>
</evidence>
<gene>
    <name evidence="5" type="ORF">PPERSA_07567</name>
</gene>
<dbReference type="PANTHER" id="PTHR11909">
    <property type="entry name" value="CASEIN KINASE-RELATED"/>
    <property type="match status" value="1"/>
</dbReference>
<sequence length="885" mass="104816">MDIDKYYILDIKNSFGKKIEKTGKYPTKQENYISGYIGYKQRMQRADIRPEQIPYLKPKSQFDQQTDKNRLDRHEDYQEIIGNQEQLAQNNYKKAQQQQNFYTPILKKLDGYTQFRSPLVPQYYNIKQGDNLKKKAALKNQIQRHETLDEDLLLNQNNRQLFKRQKRCISHNQNNGQKVNQDDDKQNHNNNFLNQSMDFDWYVYKNQKRYIKRETIGDYDPSIYQRIPGISPIKKQNEIPNNLLIDVIQKQKEDKFQQQEYENQVQKSSAFYNYSKLTKGLGYKLALNQQSPQSYNLSYQNERSQLMRSIRTHNSLYKEDQTSEFFNNSESKLKTQQDQQDEQKKQEELILNVSQNNILLNSQYQQNFSPDKTNFINYNEPLESNKSFQKYNDSLNQNYGLSFSNSPIKKQKKRQLVSGQLISYNENLNKQEKLREQSIMNNEIFTERELPLRKKYSNFEHGQIQSLINQKKEYQNTLPDKMQAEDKLTQIIEKQQNNKQKDQLKQFQGIKLEKTRQHNQEINDKQQEFGSYISGSRNEQNLNFTQNSSNQINYVQNEEIQQDITFDTQYNALTARNQQTQVEKQRIKQIIMDPNLRRNEAISPRPVMEQTEFIVDKNQLEKQIKIDKIMGKITRFDPIKLQNDFLGKVVCEKYKIIQYINGGHFGGVFKAINIKDQKNSQIDSYNKKKQRTLNSNSSILIREKESELFAVKIEDYRFIQNVKNQQLTTKQEIEILNKLKGINGFPQIQDYKITKEFGIIVQSLCKHNLKELLNMVKSETSIEEGPEFSNNTVAMIGLQMIERLEQFHNLGYLHRDLKPENIMIGNDLISCNLIHLIDFGICKKYLDKRGNHIPFQENKPFVGTYKYASEAAIQGKELAYIKIKF</sequence>
<evidence type="ECO:0000313" key="6">
    <source>
        <dbReference type="Proteomes" id="UP000054937"/>
    </source>
</evidence>
<evidence type="ECO:0000256" key="1">
    <source>
        <dbReference type="ARBA" id="ARBA00012513"/>
    </source>
</evidence>
<feature type="region of interest" description="Disordered" evidence="3">
    <location>
        <begin position="318"/>
        <end position="345"/>
    </location>
</feature>
<comment type="caution">
    <text evidence="5">The sequence shown here is derived from an EMBL/GenBank/DDBJ whole genome shotgun (WGS) entry which is preliminary data.</text>
</comment>
<dbReference type="PROSITE" id="PS00108">
    <property type="entry name" value="PROTEIN_KINASE_ST"/>
    <property type="match status" value="1"/>
</dbReference>
<keyword evidence="5" id="KW-0808">Transferase</keyword>
<feature type="compositionally biased region" description="Basic and acidic residues" evidence="3">
    <location>
        <begin position="331"/>
        <end position="345"/>
    </location>
</feature>
<dbReference type="InterPro" id="IPR050235">
    <property type="entry name" value="CK1_Ser-Thr_kinase"/>
</dbReference>
<proteinExistence type="predicted"/>
<dbReference type="Proteomes" id="UP000054937">
    <property type="component" value="Unassembled WGS sequence"/>
</dbReference>
<dbReference type="AlphaFoldDB" id="A0A0V0QZU7"/>
<dbReference type="Gene3D" id="1.10.510.10">
    <property type="entry name" value="Transferase(Phosphotransferase) domain 1"/>
    <property type="match status" value="1"/>
</dbReference>
<accession>A0A0V0QZU7</accession>
<dbReference type="PROSITE" id="PS50011">
    <property type="entry name" value="PROTEIN_KINASE_DOM"/>
    <property type="match status" value="1"/>
</dbReference>
<dbReference type="Pfam" id="PF00069">
    <property type="entry name" value="Pkinase"/>
    <property type="match status" value="1"/>
</dbReference>
<protein>
    <recommendedName>
        <fullName evidence="2">Casein kinase I</fullName>
        <ecNumber evidence="1">2.7.11.1</ecNumber>
    </recommendedName>
</protein>
<dbReference type="EC" id="2.7.11.1" evidence="1"/>
<dbReference type="InterPro" id="IPR011009">
    <property type="entry name" value="Kinase-like_dom_sf"/>
</dbReference>
<dbReference type="InterPro" id="IPR008271">
    <property type="entry name" value="Ser/Thr_kinase_AS"/>
</dbReference>
<dbReference type="InParanoid" id="A0A0V0QZU7"/>
<dbReference type="GO" id="GO:0005524">
    <property type="term" value="F:ATP binding"/>
    <property type="evidence" value="ECO:0007669"/>
    <property type="project" value="InterPro"/>
</dbReference>
<dbReference type="OrthoDB" id="5979581at2759"/>
<reference evidence="5 6" key="1">
    <citation type="journal article" date="2015" name="Sci. Rep.">
        <title>Genome of the facultative scuticociliatosis pathogen Pseudocohnilembus persalinus provides insight into its virulence through horizontal gene transfer.</title>
        <authorList>
            <person name="Xiong J."/>
            <person name="Wang G."/>
            <person name="Cheng J."/>
            <person name="Tian M."/>
            <person name="Pan X."/>
            <person name="Warren A."/>
            <person name="Jiang C."/>
            <person name="Yuan D."/>
            <person name="Miao W."/>
        </authorList>
    </citation>
    <scope>NUCLEOTIDE SEQUENCE [LARGE SCALE GENOMIC DNA]</scope>
    <source>
        <strain evidence="5">36N120E</strain>
    </source>
</reference>
<evidence type="ECO:0000313" key="5">
    <source>
        <dbReference type="EMBL" id="KRX07817.1"/>
    </source>
</evidence>
<keyword evidence="5" id="KW-0418">Kinase</keyword>
<organism evidence="5 6">
    <name type="scientific">Pseudocohnilembus persalinus</name>
    <name type="common">Ciliate</name>
    <dbReference type="NCBI Taxonomy" id="266149"/>
    <lineage>
        <taxon>Eukaryota</taxon>
        <taxon>Sar</taxon>
        <taxon>Alveolata</taxon>
        <taxon>Ciliophora</taxon>
        <taxon>Intramacronucleata</taxon>
        <taxon>Oligohymenophorea</taxon>
        <taxon>Scuticociliatia</taxon>
        <taxon>Philasterida</taxon>
        <taxon>Pseudocohnilembidae</taxon>
        <taxon>Pseudocohnilembus</taxon>
    </lineage>
</organism>
<dbReference type="SMART" id="SM00220">
    <property type="entry name" value="S_TKc"/>
    <property type="match status" value="1"/>
</dbReference>
<dbReference type="EMBL" id="LDAU01000080">
    <property type="protein sequence ID" value="KRX07817.1"/>
    <property type="molecule type" value="Genomic_DNA"/>
</dbReference>
<evidence type="ECO:0000256" key="3">
    <source>
        <dbReference type="SAM" id="MobiDB-lite"/>
    </source>
</evidence>
<dbReference type="SUPFAM" id="SSF56112">
    <property type="entry name" value="Protein kinase-like (PK-like)"/>
    <property type="match status" value="1"/>
</dbReference>
<name>A0A0V0QZU7_PSEPJ</name>
<keyword evidence="6" id="KW-1185">Reference proteome</keyword>
<dbReference type="InterPro" id="IPR000719">
    <property type="entry name" value="Prot_kinase_dom"/>
</dbReference>